<dbReference type="EMBL" id="FOAZ01000014">
    <property type="protein sequence ID" value="SEL85026.1"/>
    <property type="molecule type" value="Genomic_DNA"/>
</dbReference>
<accession>A0A1H7TL08</accession>
<organism evidence="2 3">
    <name type="scientific">Streptacidiphilus jiangxiensis</name>
    <dbReference type="NCBI Taxonomy" id="235985"/>
    <lineage>
        <taxon>Bacteria</taxon>
        <taxon>Bacillati</taxon>
        <taxon>Actinomycetota</taxon>
        <taxon>Actinomycetes</taxon>
        <taxon>Kitasatosporales</taxon>
        <taxon>Streptomycetaceae</taxon>
        <taxon>Streptacidiphilus</taxon>
    </lineage>
</organism>
<protein>
    <submittedName>
        <fullName evidence="2">Uncharacterized protein</fullName>
    </submittedName>
</protein>
<gene>
    <name evidence="2" type="ORF">SAMN05414137_11428</name>
</gene>
<keyword evidence="3" id="KW-1185">Reference proteome</keyword>
<evidence type="ECO:0000313" key="3">
    <source>
        <dbReference type="Proteomes" id="UP000183015"/>
    </source>
</evidence>
<evidence type="ECO:0000256" key="1">
    <source>
        <dbReference type="SAM" id="MobiDB-lite"/>
    </source>
</evidence>
<feature type="region of interest" description="Disordered" evidence="1">
    <location>
        <begin position="69"/>
        <end position="182"/>
    </location>
</feature>
<evidence type="ECO:0000313" key="2">
    <source>
        <dbReference type="EMBL" id="SEL85026.1"/>
    </source>
</evidence>
<sequence>MVSPQKQRRVAPLPPRSNRIPSTSARTRSSGAPPLTTMATAVASHTAATAPSPMRIWMHTGPIPLALARRPAPGSLTGGASTLPLSHQLRLQRGPRLVSTEPTLEHRGEGGAPHLPRHAPSWPLALPGSPRPANGSPRPPRTKGASGEIGRGGRPVRPANRAIPGSAPRRKRAGPPVTSNSSHWVMHSYLPLPSERSSVRSHWTTCPISSGAARAAHAPPPGPEPRAPTSSSHRPTGRGTPRFARGRWPIPLRPAAASGGHHPRRARDLPSRRARSSPGGRPADAGPAPGVATTGRRAPEPARPTDAPARRTKLCT</sequence>
<name>A0A1H7TL08_STRJI</name>
<feature type="region of interest" description="Disordered" evidence="1">
    <location>
        <begin position="211"/>
        <end position="316"/>
    </location>
</feature>
<reference evidence="3" key="1">
    <citation type="submission" date="2016-10" db="EMBL/GenBank/DDBJ databases">
        <authorList>
            <person name="Varghese N."/>
        </authorList>
    </citation>
    <scope>NUCLEOTIDE SEQUENCE [LARGE SCALE GENOMIC DNA]</scope>
    <source>
        <strain evidence="3">DSM 45096 / BCRC 16803 / CGMCC 4.1857 / CIP 109030 / JCM 12277 / KCTC 19219 / NBRC 100920 / 33214</strain>
    </source>
</reference>
<dbReference type="Proteomes" id="UP000183015">
    <property type="component" value="Unassembled WGS sequence"/>
</dbReference>
<proteinExistence type="predicted"/>
<feature type="region of interest" description="Disordered" evidence="1">
    <location>
        <begin position="1"/>
        <end position="34"/>
    </location>
</feature>
<dbReference type="AlphaFoldDB" id="A0A1H7TL08"/>
<dbReference type="STRING" id="235985.SAMN05414137_11428"/>
<feature type="compositionally biased region" description="Polar residues" evidence="1">
    <location>
        <begin position="19"/>
        <end position="30"/>
    </location>
</feature>
<feature type="compositionally biased region" description="Low complexity" evidence="1">
    <location>
        <begin position="276"/>
        <end position="292"/>
    </location>
</feature>